<organism evidence="2 3">
    <name type="scientific">Armillaria borealis</name>
    <dbReference type="NCBI Taxonomy" id="47425"/>
    <lineage>
        <taxon>Eukaryota</taxon>
        <taxon>Fungi</taxon>
        <taxon>Dikarya</taxon>
        <taxon>Basidiomycota</taxon>
        <taxon>Agaricomycotina</taxon>
        <taxon>Agaricomycetes</taxon>
        <taxon>Agaricomycetidae</taxon>
        <taxon>Agaricales</taxon>
        <taxon>Marasmiineae</taxon>
        <taxon>Physalacriaceae</taxon>
        <taxon>Armillaria</taxon>
    </lineage>
</organism>
<dbReference type="EMBL" id="JAUEPT010000047">
    <property type="protein sequence ID" value="KAK0437708.1"/>
    <property type="molecule type" value="Genomic_DNA"/>
</dbReference>
<feature type="region of interest" description="Disordered" evidence="1">
    <location>
        <begin position="93"/>
        <end position="120"/>
    </location>
</feature>
<gene>
    <name evidence="2" type="ORF">EV421DRAFT_1738936</name>
</gene>
<evidence type="ECO:0000313" key="2">
    <source>
        <dbReference type="EMBL" id="KAK0437708.1"/>
    </source>
</evidence>
<feature type="compositionally biased region" description="Polar residues" evidence="1">
    <location>
        <begin position="152"/>
        <end position="161"/>
    </location>
</feature>
<keyword evidence="3" id="KW-1185">Reference proteome</keyword>
<proteinExistence type="predicted"/>
<accession>A0AA39J7Y2</accession>
<sequence length="254" mass="28930">MMKIAGTLESMVQNITNKDCTGFPHATDQQCVINDRAHRYSLCSCHSTLHAGSANHFWKDGCHHKTVQQQKQSSSPPQKLKYWNTSSKNTTLSQHTIGKQCGGHHHRNRSNEKPNHRNTLSDSVAAGVDLATVTGMQVARYHSIATHHWKMVQQQEQSSSPLPKPKQQKTTLGTGNKRMEYGMRWSPVGEEATRSPKHHELLGAFEHQVLAPTNWQIDAQRVLVHISAWWWNKISLGRVEKTARSWWYLMMVPD</sequence>
<evidence type="ECO:0000313" key="3">
    <source>
        <dbReference type="Proteomes" id="UP001175226"/>
    </source>
</evidence>
<dbReference type="Proteomes" id="UP001175226">
    <property type="component" value="Unassembled WGS sequence"/>
</dbReference>
<evidence type="ECO:0000256" key="1">
    <source>
        <dbReference type="SAM" id="MobiDB-lite"/>
    </source>
</evidence>
<dbReference type="AlphaFoldDB" id="A0AA39J7Y2"/>
<name>A0AA39J7Y2_9AGAR</name>
<comment type="caution">
    <text evidence="2">The sequence shown here is derived from an EMBL/GenBank/DDBJ whole genome shotgun (WGS) entry which is preliminary data.</text>
</comment>
<reference evidence="2" key="1">
    <citation type="submission" date="2023-06" db="EMBL/GenBank/DDBJ databases">
        <authorList>
            <consortium name="Lawrence Berkeley National Laboratory"/>
            <person name="Ahrendt S."/>
            <person name="Sahu N."/>
            <person name="Indic B."/>
            <person name="Wong-Bajracharya J."/>
            <person name="Merenyi Z."/>
            <person name="Ke H.-M."/>
            <person name="Monk M."/>
            <person name="Kocsube S."/>
            <person name="Drula E."/>
            <person name="Lipzen A."/>
            <person name="Balint B."/>
            <person name="Henrissat B."/>
            <person name="Andreopoulos B."/>
            <person name="Martin F.M."/>
            <person name="Harder C.B."/>
            <person name="Rigling D."/>
            <person name="Ford K.L."/>
            <person name="Foster G.D."/>
            <person name="Pangilinan J."/>
            <person name="Papanicolaou A."/>
            <person name="Barry K."/>
            <person name="LaButti K."/>
            <person name="Viragh M."/>
            <person name="Koriabine M."/>
            <person name="Yan M."/>
            <person name="Riley R."/>
            <person name="Champramary S."/>
            <person name="Plett K.L."/>
            <person name="Tsai I.J."/>
            <person name="Slot J."/>
            <person name="Sipos G."/>
            <person name="Plett J."/>
            <person name="Nagy L.G."/>
            <person name="Grigoriev I.V."/>
        </authorList>
    </citation>
    <scope>NUCLEOTIDE SEQUENCE</scope>
    <source>
        <strain evidence="2">FPL87.14</strain>
    </source>
</reference>
<feature type="region of interest" description="Disordered" evidence="1">
    <location>
        <begin position="151"/>
        <end position="177"/>
    </location>
</feature>
<protein>
    <submittedName>
        <fullName evidence="2">Uncharacterized protein</fullName>
    </submittedName>
</protein>